<feature type="region of interest" description="Disordered" evidence="1">
    <location>
        <begin position="157"/>
        <end position="177"/>
    </location>
</feature>
<dbReference type="KEGG" id="dpd:Deipe_1906"/>
<organism evidence="3 4">
    <name type="scientific">Deinococcus peraridilitoris (strain DSM 19664 / LMG 22246 / CIP 109416 / KR-200)</name>
    <dbReference type="NCBI Taxonomy" id="937777"/>
    <lineage>
        <taxon>Bacteria</taxon>
        <taxon>Thermotogati</taxon>
        <taxon>Deinococcota</taxon>
        <taxon>Deinococci</taxon>
        <taxon>Deinococcales</taxon>
        <taxon>Deinococcaceae</taxon>
        <taxon>Deinococcus</taxon>
    </lineage>
</organism>
<dbReference type="Gene3D" id="1.10.1660.10">
    <property type="match status" value="1"/>
</dbReference>
<evidence type="ECO:0000313" key="4">
    <source>
        <dbReference type="Proteomes" id="UP000010467"/>
    </source>
</evidence>
<dbReference type="AlphaFoldDB" id="L0A1T3"/>
<feature type="domain" description="HTH merR-type" evidence="2">
    <location>
        <begin position="47"/>
        <end position="102"/>
    </location>
</feature>
<dbReference type="GO" id="GO:0006355">
    <property type="term" value="P:regulation of DNA-templated transcription"/>
    <property type="evidence" value="ECO:0007669"/>
    <property type="project" value="InterPro"/>
</dbReference>
<dbReference type="PATRIC" id="fig|937777.3.peg.1906"/>
<evidence type="ECO:0000313" key="3">
    <source>
        <dbReference type="EMBL" id="AFZ67414.1"/>
    </source>
</evidence>
<sequence length="224" mass="25272">MPSPLEPYREGAFDLAEFVRTANELLSHYLPEVETPSEGSSRFKEQLNERLVRHYATLGLLDAPEKAGRENRYTYTHLVQLLALRKLQAEGHNTRTIEGLLQGRSDAELTALLEGGTRMEVMTGNPALAYLTQLKDSSLLSQTMGTVTLGIAPKRSASPSLFEAPDHSSTSRSRSRRWIRSEVDDGLEFFVREDYRPPKSRSEKQALLERITALIEEPSRKKKT</sequence>
<dbReference type="InterPro" id="IPR009061">
    <property type="entry name" value="DNA-bd_dom_put_sf"/>
</dbReference>
<name>L0A1T3_DEIPD</name>
<dbReference type="OrthoDB" id="70277at2"/>
<evidence type="ECO:0000259" key="2">
    <source>
        <dbReference type="Pfam" id="PF13411"/>
    </source>
</evidence>
<dbReference type="STRING" id="937777.Deipe_1906"/>
<dbReference type="Pfam" id="PF13411">
    <property type="entry name" value="MerR_1"/>
    <property type="match status" value="1"/>
</dbReference>
<dbReference type="EMBL" id="CP003382">
    <property type="protein sequence ID" value="AFZ67414.1"/>
    <property type="molecule type" value="Genomic_DNA"/>
</dbReference>
<dbReference type="HOGENOM" id="CLU_1304390_0_0_0"/>
<dbReference type="GO" id="GO:0003677">
    <property type="term" value="F:DNA binding"/>
    <property type="evidence" value="ECO:0007669"/>
    <property type="project" value="InterPro"/>
</dbReference>
<dbReference type="Proteomes" id="UP000010467">
    <property type="component" value="Chromosome"/>
</dbReference>
<keyword evidence="4" id="KW-1185">Reference proteome</keyword>
<reference evidence="4" key="1">
    <citation type="submission" date="2012-03" db="EMBL/GenBank/DDBJ databases">
        <title>Complete sequence of chromosome of Deinococcus peraridilitoris DSM 19664.</title>
        <authorList>
            <person name="Lucas S."/>
            <person name="Copeland A."/>
            <person name="Lapidus A."/>
            <person name="Glavina del Rio T."/>
            <person name="Dalin E."/>
            <person name="Tice H."/>
            <person name="Bruce D."/>
            <person name="Goodwin L."/>
            <person name="Pitluck S."/>
            <person name="Peters L."/>
            <person name="Mikhailova N."/>
            <person name="Lu M."/>
            <person name="Kyrpides N."/>
            <person name="Mavromatis K."/>
            <person name="Ivanova N."/>
            <person name="Brettin T."/>
            <person name="Detter J.C."/>
            <person name="Han C."/>
            <person name="Larimer F."/>
            <person name="Land M."/>
            <person name="Hauser L."/>
            <person name="Markowitz V."/>
            <person name="Cheng J.-F."/>
            <person name="Hugenholtz P."/>
            <person name="Woyke T."/>
            <person name="Wu D."/>
            <person name="Pukall R."/>
            <person name="Steenblock K."/>
            <person name="Brambilla E."/>
            <person name="Klenk H.-P."/>
            <person name="Eisen J.A."/>
        </authorList>
    </citation>
    <scope>NUCLEOTIDE SEQUENCE [LARGE SCALE GENOMIC DNA]</scope>
    <source>
        <strain evidence="4">DSM 19664 / LMG 22246 / CIP 109416 / KR-200</strain>
    </source>
</reference>
<dbReference type="eggNOG" id="COG0789">
    <property type="taxonomic scope" value="Bacteria"/>
</dbReference>
<dbReference type="SUPFAM" id="SSF46955">
    <property type="entry name" value="Putative DNA-binding domain"/>
    <property type="match status" value="1"/>
</dbReference>
<evidence type="ECO:0000256" key="1">
    <source>
        <dbReference type="SAM" id="MobiDB-lite"/>
    </source>
</evidence>
<protein>
    <recommendedName>
        <fullName evidence="2">HTH merR-type domain-containing protein</fullName>
    </recommendedName>
</protein>
<dbReference type="RefSeq" id="WP_015235719.1">
    <property type="nucleotide sequence ID" value="NC_019793.1"/>
</dbReference>
<gene>
    <name evidence="3" type="ordered locus">Deipe_1906</name>
</gene>
<accession>L0A1T3</accession>
<dbReference type="InterPro" id="IPR000551">
    <property type="entry name" value="MerR-type_HTH_dom"/>
</dbReference>
<proteinExistence type="predicted"/>